<dbReference type="Proteomes" id="UP000228781">
    <property type="component" value="Unassembled WGS sequence"/>
</dbReference>
<proteinExistence type="predicted"/>
<protein>
    <submittedName>
        <fullName evidence="1">Uncharacterized protein</fullName>
    </submittedName>
</protein>
<dbReference type="EMBL" id="PFSK01000036">
    <property type="protein sequence ID" value="PJC22440.1"/>
    <property type="molecule type" value="Genomic_DNA"/>
</dbReference>
<organism evidence="1 2">
    <name type="scientific">candidate division WWE3 bacterium CG_4_9_14_0_2_um_filter_48_10</name>
    <dbReference type="NCBI Taxonomy" id="1975078"/>
    <lineage>
        <taxon>Bacteria</taxon>
        <taxon>Katanobacteria</taxon>
    </lineage>
</organism>
<gene>
    <name evidence="1" type="ORF">CO059_02445</name>
</gene>
<feature type="non-terminal residue" evidence="1">
    <location>
        <position position="74"/>
    </location>
</feature>
<dbReference type="AlphaFoldDB" id="A0A2M8EIF5"/>
<name>A0A2M8EIF5_UNCKA</name>
<accession>A0A2M8EIF5</accession>
<sequence length="74" mass="8658">MSRREELEKEGWRKMFAGGGERLKEFVELYRELGYEVHLEPMSEEDFPPECKGCAVLASCVEYKVIFIRPKKAT</sequence>
<reference evidence="2" key="1">
    <citation type="submission" date="2017-09" db="EMBL/GenBank/DDBJ databases">
        <title>Depth-based differentiation of microbial function through sediment-hosted aquifers and enrichment of novel symbionts in the deep terrestrial subsurface.</title>
        <authorList>
            <person name="Probst A.J."/>
            <person name="Ladd B."/>
            <person name="Jarett J.K."/>
            <person name="Geller-Mcgrath D.E."/>
            <person name="Sieber C.M.K."/>
            <person name="Emerson J.B."/>
            <person name="Anantharaman K."/>
            <person name="Thomas B.C."/>
            <person name="Malmstrom R."/>
            <person name="Stieglmeier M."/>
            <person name="Klingl A."/>
            <person name="Woyke T."/>
            <person name="Ryan C.M."/>
            <person name="Banfield J.F."/>
        </authorList>
    </citation>
    <scope>NUCLEOTIDE SEQUENCE [LARGE SCALE GENOMIC DNA]</scope>
</reference>
<evidence type="ECO:0000313" key="1">
    <source>
        <dbReference type="EMBL" id="PJC22440.1"/>
    </source>
</evidence>
<evidence type="ECO:0000313" key="2">
    <source>
        <dbReference type="Proteomes" id="UP000228781"/>
    </source>
</evidence>
<comment type="caution">
    <text evidence="1">The sequence shown here is derived from an EMBL/GenBank/DDBJ whole genome shotgun (WGS) entry which is preliminary data.</text>
</comment>